<proteinExistence type="predicted"/>
<accession>A0A409WYM4</accession>
<organism evidence="2 3">
    <name type="scientific">Panaeolus cyanescens</name>
    <dbReference type="NCBI Taxonomy" id="181874"/>
    <lineage>
        <taxon>Eukaryota</taxon>
        <taxon>Fungi</taxon>
        <taxon>Dikarya</taxon>
        <taxon>Basidiomycota</taxon>
        <taxon>Agaricomycotina</taxon>
        <taxon>Agaricomycetes</taxon>
        <taxon>Agaricomycetidae</taxon>
        <taxon>Agaricales</taxon>
        <taxon>Agaricineae</taxon>
        <taxon>Galeropsidaceae</taxon>
        <taxon>Panaeolus</taxon>
    </lineage>
</organism>
<dbReference type="InParanoid" id="A0A409WYM4"/>
<protein>
    <submittedName>
        <fullName evidence="2">Uncharacterized protein</fullName>
    </submittedName>
</protein>
<reference evidence="2 3" key="1">
    <citation type="journal article" date="2018" name="Evol. Lett.">
        <title>Horizontal gene cluster transfer increased hallucinogenic mushroom diversity.</title>
        <authorList>
            <person name="Reynolds H.T."/>
            <person name="Vijayakumar V."/>
            <person name="Gluck-Thaler E."/>
            <person name="Korotkin H.B."/>
            <person name="Matheny P.B."/>
            <person name="Slot J.C."/>
        </authorList>
    </citation>
    <scope>NUCLEOTIDE SEQUENCE [LARGE SCALE GENOMIC DNA]</scope>
    <source>
        <strain evidence="2 3">2629</strain>
    </source>
</reference>
<keyword evidence="3" id="KW-1185">Reference proteome</keyword>
<evidence type="ECO:0000313" key="2">
    <source>
        <dbReference type="EMBL" id="PPQ83572.1"/>
    </source>
</evidence>
<dbReference type="Proteomes" id="UP000284842">
    <property type="component" value="Unassembled WGS sequence"/>
</dbReference>
<sequence length="91" mass="10397">MPQTLSSKAKGKQREVALTLGPDATNKEVTQDPDAQNTSVKYACDHCGKRVGYKTYLAHRKLPKVRMPTHYESLNRTSSYRVFCMAFLKRF</sequence>
<evidence type="ECO:0000313" key="3">
    <source>
        <dbReference type="Proteomes" id="UP000284842"/>
    </source>
</evidence>
<feature type="region of interest" description="Disordered" evidence="1">
    <location>
        <begin position="1"/>
        <end position="36"/>
    </location>
</feature>
<gene>
    <name evidence="2" type="ORF">CVT24_004789</name>
</gene>
<comment type="caution">
    <text evidence="2">The sequence shown here is derived from an EMBL/GenBank/DDBJ whole genome shotgun (WGS) entry which is preliminary data.</text>
</comment>
<dbReference type="EMBL" id="NHTK01005016">
    <property type="protein sequence ID" value="PPQ83572.1"/>
    <property type="molecule type" value="Genomic_DNA"/>
</dbReference>
<name>A0A409WYM4_9AGAR</name>
<evidence type="ECO:0000256" key="1">
    <source>
        <dbReference type="SAM" id="MobiDB-lite"/>
    </source>
</evidence>
<dbReference type="AlphaFoldDB" id="A0A409WYM4"/>